<name>A0A0L6VL44_9BASI</name>
<protein>
    <submittedName>
        <fullName evidence="1">Uncharacterized protein</fullName>
    </submittedName>
</protein>
<evidence type="ECO:0000313" key="1">
    <source>
        <dbReference type="EMBL" id="KNZ61488.1"/>
    </source>
</evidence>
<evidence type="ECO:0000313" key="2">
    <source>
        <dbReference type="Proteomes" id="UP000037035"/>
    </source>
</evidence>
<keyword evidence="2" id="KW-1185">Reference proteome</keyword>
<reference evidence="1 2" key="1">
    <citation type="submission" date="2015-08" db="EMBL/GenBank/DDBJ databases">
        <title>Next Generation Sequencing and Analysis of the Genome of Puccinia sorghi L Schw, the Causal Agent of Maize Common Rust.</title>
        <authorList>
            <person name="Rochi L."/>
            <person name="Burguener G."/>
            <person name="Darino M."/>
            <person name="Turjanski A."/>
            <person name="Kreff E."/>
            <person name="Dieguez M.J."/>
            <person name="Sacco F."/>
        </authorList>
    </citation>
    <scope>NUCLEOTIDE SEQUENCE [LARGE SCALE GENOMIC DNA]</scope>
    <source>
        <strain evidence="1 2">RO10H11247</strain>
    </source>
</reference>
<organism evidence="1 2">
    <name type="scientific">Puccinia sorghi</name>
    <dbReference type="NCBI Taxonomy" id="27349"/>
    <lineage>
        <taxon>Eukaryota</taxon>
        <taxon>Fungi</taxon>
        <taxon>Dikarya</taxon>
        <taxon>Basidiomycota</taxon>
        <taxon>Pucciniomycotina</taxon>
        <taxon>Pucciniomycetes</taxon>
        <taxon>Pucciniales</taxon>
        <taxon>Pucciniaceae</taxon>
        <taxon>Puccinia</taxon>
    </lineage>
</organism>
<gene>
    <name evidence="1" type="ORF">VP01_1393g5</name>
</gene>
<dbReference type="AlphaFoldDB" id="A0A0L6VL44"/>
<comment type="caution">
    <text evidence="1">The sequence shown here is derived from an EMBL/GenBank/DDBJ whole genome shotgun (WGS) entry which is preliminary data.</text>
</comment>
<dbReference type="VEuPathDB" id="FungiDB:VP01_1393g5"/>
<dbReference type="EMBL" id="LAVV01004376">
    <property type="protein sequence ID" value="KNZ61488.1"/>
    <property type="molecule type" value="Genomic_DNA"/>
</dbReference>
<proteinExistence type="predicted"/>
<accession>A0A0L6VL44</accession>
<sequence length="453" mass="50788">MKHMMDISSIIMDRTSCICSPPLWPPFYSHSYHSPVHHLKTIALLGVRETSYVLFNHSGFGIFSPCFDQRSNSSFFPIIITFVVNIFPNTKLLNHPGSNATSSLASGDYLFCAPCPALLVYTCIHVKKLMIPPDSTQLCLTESSCLEHVQAFYIGLDVPSGEPPGMENHHQPLGLSPSRISTSGDDLIPQLTHNLALSLQVGNSLNRQSGPMLLIIKVHSFCFCTLFGDSAQLQSFKNFEMQSIESLVFKRLIAKEINLILIDFLKLERPLASNVVPLNFRREFHHHIHVAVWELAPLHWGDIYLVVVNFLSFVSALVGLYCIEFLSNSHQNVFWLSFSLLCKKNMINCMQLTCNTLQPSFHSSSTFCTVTVHQSLVESPLEHGWSNNRSFLGISACQLQGVEQVLFAVTLGKPSRITCNTSGVLKSIINLNYQECIVFVSKYFFSVSMNLNF</sequence>
<dbReference type="Proteomes" id="UP000037035">
    <property type="component" value="Unassembled WGS sequence"/>
</dbReference>